<evidence type="ECO:0000313" key="1">
    <source>
        <dbReference type="EMBL" id="KAJ9104120.1"/>
    </source>
</evidence>
<comment type="caution">
    <text evidence="1">The sequence shown here is derived from an EMBL/GenBank/DDBJ whole genome shotgun (WGS) entry which is preliminary data.</text>
</comment>
<accession>A0ACC2VYB6</accession>
<gene>
    <name evidence="1" type="ORF">QFC19_004104</name>
</gene>
<organism evidence="1 2">
    <name type="scientific">Naganishia cerealis</name>
    <dbReference type="NCBI Taxonomy" id="610337"/>
    <lineage>
        <taxon>Eukaryota</taxon>
        <taxon>Fungi</taxon>
        <taxon>Dikarya</taxon>
        <taxon>Basidiomycota</taxon>
        <taxon>Agaricomycotina</taxon>
        <taxon>Tremellomycetes</taxon>
        <taxon>Filobasidiales</taxon>
        <taxon>Filobasidiaceae</taxon>
        <taxon>Naganishia</taxon>
    </lineage>
</organism>
<evidence type="ECO:0000313" key="2">
    <source>
        <dbReference type="Proteomes" id="UP001241377"/>
    </source>
</evidence>
<dbReference type="Proteomes" id="UP001241377">
    <property type="component" value="Unassembled WGS sequence"/>
</dbReference>
<reference evidence="1" key="1">
    <citation type="submission" date="2023-04" db="EMBL/GenBank/DDBJ databases">
        <title>Draft Genome sequencing of Naganishia species isolated from polar environments using Oxford Nanopore Technology.</title>
        <authorList>
            <person name="Leo P."/>
            <person name="Venkateswaran K."/>
        </authorList>
    </citation>
    <scope>NUCLEOTIDE SEQUENCE</scope>
    <source>
        <strain evidence="1">MNA-CCFEE 5261</strain>
    </source>
</reference>
<sequence>MQPYYNSAQPFSGYPPPHINQPGLCSSARSQLWTKCSRSEWWGWQTSPIRIKPTGEDYSGLMGRTGGVRDVELPVNSSTLTHPVIALHQALSSNAVLAGLMPPAIRPGAQPNTHVRFQLFDRESTPAAVSPLVIEVSDALLAGYPGRSPSDFREMIRHGAKIGYDPTGPVLRTPRRGTQNLPMNADAKPHVEEEIRRQIVVITNPRHIMCVAGK</sequence>
<name>A0ACC2VYB6_9TREE</name>
<proteinExistence type="predicted"/>
<keyword evidence="2" id="KW-1185">Reference proteome</keyword>
<protein>
    <submittedName>
        <fullName evidence="1">Uncharacterized protein</fullName>
    </submittedName>
</protein>
<dbReference type="EMBL" id="JASBWR010000042">
    <property type="protein sequence ID" value="KAJ9104120.1"/>
    <property type="molecule type" value="Genomic_DNA"/>
</dbReference>